<dbReference type="Pfam" id="PF04589">
    <property type="entry name" value="RFX1_trans_act"/>
    <property type="match status" value="1"/>
</dbReference>
<accession>A0A9Q1FNZ3</accession>
<reference evidence="4" key="1">
    <citation type="journal article" date="2023" name="Science">
        <title>Genome structures resolve the early diversification of teleost fishes.</title>
        <authorList>
            <person name="Parey E."/>
            <person name="Louis A."/>
            <person name="Montfort J."/>
            <person name="Bouchez O."/>
            <person name="Roques C."/>
            <person name="Iampietro C."/>
            <person name="Lluch J."/>
            <person name="Castinel A."/>
            <person name="Donnadieu C."/>
            <person name="Desvignes T."/>
            <person name="Floi Bucao C."/>
            <person name="Jouanno E."/>
            <person name="Wen M."/>
            <person name="Mejri S."/>
            <person name="Dirks R."/>
            <person name="Jansen H."/>
            <person name="Henkel C."/>
            <person name="Chen W.J."/>
            <person name="Zahm M."/>
            <person name="Cabau C."/>
            <person name="Klopp C."/>
            <person name="Thompson A.W."/>
            <person name="Robinson-Rechavi M."/>
            <person name="Braasch I."/>
            <person name="Lecointre G."/>
            <person name="Bobe J."/>
            <person name="Postlethwait J.H."/>
            <person name="Berthelot C."/>
            <person name="Roest Crollius H."/>
            <person name="Guiguen Y."/>
        </authorList>
    </citation>
    <scope>NUCLEOTIDE SEQUENCE</scope>
    <source>
        <strain evidence="4">WJC10195</strain>
    </source>
</reference>
<comment type="caution">
    <text evidence="4">The sequence shown here is derived from an EMBL/GenBank/DDBJ whole genome shotgun (WGS) entry which is preliminary data.</text>
</comment>
<gene>
    <name evidence="4" type="ORF">SKAU_G00119140</name>
</gene>
<feature type="region of interest" description="Disordered" evidence="1">
    <location>
        <begin position="201"/>
        <end position="222"/>
    </location>
</feature>
<feature type="domain" description="RFX1 transcription activation region" evidence="2">
    <location>
        <begin position="21"/>
        <end position="142"/>
    </location>
</feature>
<evidence type="ECO:0000313" key="5">
    <source>
        <dbReference type="Proteomes" id="UP001152622"/>
    </source>
</evidence>
<dbReference type="OrthoDB" id="10056949at2759"/>
<dbReference type="GO" id="GO:0000978">
    <property type="term" value="F:RNA polymerase II cis-regulatory region sequence-specific DNA binding"/>
    <property type="evidence" value="ECO:0007669"/>
    <property type="project" value="TreeGrafter"/>
</dbReference>
<dbReference type="InterPro" id="IPR039779">
    <property type="entry name" value="RFX-like"/>
</dbReference>
<evidence type="ECO:0000259" key="3">
    <source>
        <dbReference type="Pfam" id="PF25340"/>
    </source>
</evidence>
<dbReference type="EMBL" id="JAINUF010000004">
    <property type="protein sequence ID" value="KAJ8363083.1"/>
    <property type="molecule type" value="Genomic_DNA"/>
</dbReference>
<dbReference type="InterPro" id="IPR057321">
    <property type="entry name" value="RFX1-4/6/8-like_BCD"/>
</dbReference>
<feature type="domain" description="RFX1-4/6/8-like BCD" evidence="3">
    <location>
        <begin position="344"/>
        <end position="632"/>
    </location>
</feature>
<dbReference type="GO" id="GO:0000981">
    <property type="term" value="F:DNA-binding transcription factor activity, RNA polymerase II-specific"/>
    <property type="evidence" value="ECO:0007669"/>
    <property type="project" value="TreeGrafter"/>
</dbReference>
<evidence type="ECO:0000313" key="4">
    <source>
        <dbReference type="EMBL" id="KAJ8363083.1"/>
    </source>
</evidence>
<evidence type="ECO:0000259" key="2">
    <source>
        <dbReference type="Pfam" id="PF04589"/>
    </source>
</evidence>
<name>A0A9Q1FNZ3_SYNKA</name>
<organism evidence="4 5">
    <name type="scientific">Synaphobranchus kaupii</name>
    <name type="common">Kaup's arrowtooth eel</name>
    <dbReference type="NCBI Taxonomy" id="118154"/>
    <lineage>
        <taxon>Eukaryota</taxon>
        <taxon>Metazoa</taxon>
        <taxon>Chordata</taxon>
        <taxon>Craniata</taxon>
        <taxon>Vertebrata</taxon>
        <taxon>Euteleostomi</taxon>
        <taxon>Actinopterygii</taxon>
        <taxon>Neopterygii</taxon>
        <taxon>Teleostei</taxon>
        <taxon>Anguilliformes</taxon>
        <taxon>Synaphobranchidae</taxon>
        <taxon>Synaphobranchus</taxon>
    </lineage>
</organism>
<dbReference type="GO" id="GO:0005634">
    <property type="term" value="C:nucleus"/>
    <property type="evidence" value="ECO:0007669"/>
    <property type="project" value="InterPro"/>
</dbReference>
<dbReference type="Proteomes" id="UP001152622">
    <property type="component" value="Chromosome 4"/>
</dbReference>
<feature type="region of interest" description="Disordered" evidence="1">
    <location>
        <begin position="651"/>
        <end position="712"/>
    </location>
</feature>
<protein>
    <submittedName>
        <fullName evidence="4">Uncharacterized protein</fullName>
    </submittedName>
</protein>
<sequence length="712" mass="79934">MYYHNWFYSPAGEYQGSLHSNDSVSDSSPPPAGVQTGVPTQVVQQVQTAQQRSVVQAVSQPAKTGQSAQLTVTNLQPVHLSQEVQLQQVPVQHVYSSQVQYVEGGDANYTTSTIRSGSYTYSDSPLYTQTASGSYYESTPASGVTGHDARHLPDRVGHCGRGGRLHVLVRGGADCGQHHLGHQRRGARWWRAPPPLWLRRAGASGGGGGQLRHPGGLHAGGQQRQPELLAQHPAPHRRLCSGCWITTRQRRGPRRLGTRGNSKYHYYGLRIKASSSLLRLMEDQQHLAMRQQPFSQKQRLKPVQKVQQYQQFLDASRTLPEFPEIDLQGKALPDGILMDHIKGFQVLYREHCEAILDVTINLQFTLVETLWKSFWRFSEGQPGESDSLGVHDESEKRLPKSCLVVLCKYDPVVRWSRDCDNTLYQGLVEILIPDVLRPIPSALTQAIRNFAKSLESWLTNALMNIPEEMVRIKVTSANAFAQTLRRYTSLNHLAQAARAVLQNTAQISQMLSDLNRVDFANVQEQASWVCRCEDRVVQQLEQDFKLTLQQQNSLEQWAAWLEGVVSQVLKPYQASSAFPKAAKLFLLKWSFYSSMVIRDLTLRSAASFGSFHLIRLLYDEYMYYLIEHRVAQAKGETPIAVMGEFASLGRSLNSLDPDKEEEEEEEEESEDECQELSLPSDPTGLGEESLEPPAKLARTDTRALFSMAHGDN</sequence>
<dbReference type="AlphaFoldDB" id="A0A9Q1FNZ3"/>
<proteinExistence type="predicted"/>
<dbReference type="PANTHER" id="PTHR12619">
    <property type="entry name" value="RFX TRANSCRIPTION FACTOR FAMILY"/>
    <property type="match status" value="1"/>
</dbReference>
<dbReference type="InterPro" id="IPR007668">
    <property type="entry name" value="RFX1_trans_act"/>
</dbReference>
<dbReference type="Pfam" id="PF25340">
    <property type="entry name" value="BCD_RFX"/>
    <property type="match status" value="1"/>
</dbReference>
<dbReference type="PANTHER" id="PTHR12619:SF23">
    <property type="entry name" value="MHC CLASS II REGULATORY FACTOR RFX1"/>
    <property type="match status" value="1"/>
</dbReference>
<feature type="compositionally biased region" description="Acidic residues" evidence="1">
    <location>
        <begin position="658"/>
        <end position="674"/>
    </location>
</feature>
<keyword evidence="5" id="KW-1185">Reference proteome</keyword>
<evidence type="ECO:0000256" key="1">
    <source>
        <dbReference type="SAM" id="MobiDB-lite"/>
    </source>
</evidence>